<dbReference type="AlphaFoldDB" id="A0A8J2N8R0"/>
<protein>
    <recommendedName>
        <fullName evidence="1">Heterokaryon incompatibility domain-containing protein</fullName>
    </recommendedName>
</protein>
<evidence type="ECO:0000259" key="1">
    <source>
        <dbReference type="Pfam" id="PF06985"/>
    </source>
</evidence>
<dbReference type="GeneID" id="67021344"/>
<evidence type="ECO:0000313" key="2">
    <source>
        <dbReference type="EMBL" id="CAG5179329.1"/>
    </source>
</evidence>
<evidence type="ECO:0000313" key="3">
    <source>
        <dbReference type="Proteomes" id="UP000676310"/>
    </source>
</evidence>
<accession>A0A8J2N8R0</accession>
<keyword evidence="3" id="KW-1185">Reference proteome</keyword>
<comment type="caution">
    <text evidence="2">The sequence shown here is derived from an EMBL/GenBank/DDBJ whole genome shotgun (WGS) entry which is preliminary data.</text>
</comment>
<gene>
    <name evidence="2" type="ORF">ALTATR162_LOCUS9154</name>
</gene>
<dbReference type="RefSeq" id="XP_043172722.1">
    <property type="nucleotide sequence ID" value="XM_043316787.1"/>
</dbReference>
<dbReference type="Proteomes" id="UP000676310">
    <property type="component" value="Unassembled WGS sequence"/>
</dbReference>
<name>A0A8J2N8R0_9PLEO</name>
<dbReference type="PANTHER" id="PTHR24148">
    <property type="entry name" value="ANKYRIN REPEAT DOMAIN-CONTAINING PROTEIN 39 HOMOLOG-RELATED"/>
    <property type="match status" value="1"/>
</dbReference>
<organism evidence="2 3">
    <name type="scientific">Alternaria atra</name>
    <dbReference type="NCBI Taxonomy" id="119953"/>
    <lineage>
        <taxon>Eukaryota</taxon>
        <taxon>Fungi</taxon>
        <taxon>Dikarya</taxon>
        <taxon>Ascomycota</taxon>
        <taxon>Pezizomycotina</taxon>
        <taxon>Dothideomycetes</taxon>
        <taxon>Pleosporomycetidae</taxon>
        <taxon>Pleosporales</taxon>
        <taxon>Pleosporineae</taxon>
        <taxon>Pleosporaceae</taxon>
        <taxon>Alternaria</taxon>
        <taxon>Alternaria sect. Ulocladioides</taxon>
    </lineage>
</organism>
<dbReference type="Pfam" id="PF06985">
    <property type="entry name" value="HET"/>
    <property type="match status" value="1"/>
</dbReference>
<sequence length="610" mass="69292">MSESACKHADVRKFDGISCCLSCGEAVFEAISSTTPVHTIEPITSYEYTKLDYSIGREIRLVLLLPGNSEDVLRCEITHVNLNDGPVYDAISYTWATEYGDAELSKAILCVPGGTIPITANCDAVLRHTKRLGTQRLWIDAICIDQTNLNERNHQVGLMDLIYTRAGSVYSCIDHTSNYGDLFRRLQGESSKSYTEDFASTDLSNLFSLRYFNRVWVIQEVALARAAYLLVNDDVLPLTAAVIDQMKRIYAHKELPSVLRWSLGQKTKLGVIACLRTSSSNQATDPRDRVFAVMGLMEAHAKSLIPVDYSLDLQLIYRIVIAAIIATRQKLDILLFTRHDPITPDARWWTLPFLNIEAFQHYLDSMDGSSKSEVHRLFTKPSPWCATITVTLVPPSDFCNASVQRNTSCFVEIPQDAPFGLLPRLRVRAHYIDSIRVADLNIVHEIDQTDAFVSSFARTSDVQYQHLRNSLANDARVTDCFKRDITVEAKMDSRYDKSIQPDTDCEDLERFVKDSWRLNYRHRMFSGHFSVGFRPLDAQPTVTDEVFAIDGVKTLFILRRTASQQYRVVGECYLWAAWELDCWNPGTRKGRWGPSVSRPTVEQTRMIEIY</sequence>
<reference evidence="2" key="1">
    <citation type="submission" date="2021-05" db="EMBL/GenBank/DDBJ databases">
        <authorList>
            <person name="Stam R."/>
        </authorList>
    </citation>
    <scope>NUCLEOTIDE SEQUENCE</scope>
    <source>
        <strain evidence="2">CS162</strain>
    </source>
</reference>
<dbReference type="OrthoDB" id="2157530at2759"/>
<feature type="domain" description="Heterokaryon incompatibility" evidence="1">
    <location>
        <begin position="88"/>
        <end position="220"/>
    </location>
</feature>
<dbReference type="InterPro" id="IPR010730">
    <property type="entry name" value="HET"/>
</dbReference>
<dbReference type="InterPro" id="IPR052895">
    <property type="entry name" value="HetReg/Transcr_Mod"/>
</dbReference>
<dbReference type="EMBL" id="CAJRGZ010000023">
    <property type="protein sequence ID" value="CAG5179329.1"/>
    <property type="molecule type" value="Genomic_DNA"/>
</dbReference>
<proteinExistence type="predicted"/>
<dbReference type="PANTHER" id="PTHR24148:SF73">
    <property type="entry name" value="HET DOMAIN PROTEIN (AFU_ORTHOLOGUE AFUA_8G01020)"/>
    <property type="match status" value="1"/>
</dbReference>